<dbReference type="PANTHER" id="PTHR22100:SF13">
    <property type="entry name" value="WINGS APART-LIKE PROTEIN HOMOLOG"/>
    <property type="match status" value="1"/>
</dbReference>
<dbReference type="OMA" id="KLCIDRT"/>
<comment type="similarity">
    <text evidence="1">Belongs to the WAPL family.</text>
</comment>
<dbReference type="Proteomes" id="UP000076632">
    <property type="component" value="Unassembled WGS sequence"/>
</dbReference>
<dbReference type="OrthoDB" id="78088at2759"/>
<dbReference type="InterPro" id="IPR022771">
    <property type="entry name" value="WAPL_C"/>
</dbReference>
<evidence type="ECO:0000259" key="3">
    <source>
        <dbReference type="Pfam" id="PF07814"/>
    </source>
</evidence>
<feature type="region of interest" description="Disordered" evidence="2">
    <location>
        <begin position="1"/>
        <end position="459"/>
    </location>
</feature>
<dbReference type="Pfam" id="PF07814">
    <property type="entry name" value="WAPL"/>
    <property type="match status" value="1"/>
</dbReference>
<evidence type="ECO:0000256" key="2">
    <source>
        <dbReference type="SAM" id="MobiDB-lite"/>
    </source>
</evidence>
<feature type="compositionally biased region" description="Acidic residues" evidence="2">
    <location>
        <begin position="355"/>
        <end position="364"/>
    </location>
</feature>
<protein>
    <recommendedName>
        <fullName evidence="3">Wings apart-like protein C-terminal domain-containing protein</fullName>
    </recommendedName>
</protein>
<keyword evidence="5" id="KW-1185">Reference proteome</keyword>
<feature type="compositionally biased region" description="Basic and acidic residues" evidence="2">
    <location>
        <begin position="436"/>
        <end position="448"/>
    </location>
</feature>
<feature type="domain" description="Wings apart-like protein C-terminal" evidence="3">
    <location>
        <begin position="528"/>
        <end position="863"/>
    </location>
</feature>
<dbReference type="EMBL" id="KV407458">
    <property type="protein sequence ID" value="KZF22675.1"/>
    <property type="molecule type" value="Genomic_DNA"/>
</dbReference>
<dbReference type="InterPro" id="IPR011989">
    <property type="entry name" value="ARM-like"/>
</dbReference>
<evidence type="ECO:0000313" key="4">
    <source>
        <dbReference type="EMBL" id="KZF22675.1"/>
    </source>
</evidence>
<accession>A0A165GW83</accession>
<dbReference type="RefSeq" id="XP_018188230.1">
    <property type="nucleotide sequence ID" value="XM_018332541.1"/>
</dbReference>
<dbReference type="Gene3D" id="1.25.10.10">
    <property type="entry name" value="Leucine-rich Repeat Variant"/>
    <property type="match status" value="1"/>
</dbReference>
<feature type="compositionally biased region" description="Polar residues" evidence="2">
    <location>
        <begin position="269"/>
        <end position="287"/>
    </location>
</feature>
<proteinExistence type="inferred from homology"/>
<sequence length="986" mass="109071">MDFPKYRTPKTVTYGKASRRKVQGTGYVDSRSKERSGISDIQVDVKGSTLDEDEARPTSNGSSPANPVWNLSKLDRAVSSNQKTPAGPEEDDKSDKSDASATSEEILSTKLRLEGWEKDCAHGASNVYEFEDDSRNTKRRKISPVKPSVVPVYRNQRRGAEEQRSLRRETSPAARHSSKPSSSRGPSEDRPNILGSRREVRIEIPRRQPAGRLTQKPKASHDAMSARKSPQRQVSRSREQAEEPFVAAPSTPPPAASSILKKAPRAYASVNTKKPNDKPPNTSSITPHVQGLPPTERPKSPESSVAGACSPARTTPRQAKLWGQLLESSADGRSATNTKRSVSQKLQKSSSLLDADVDTPEDLGDGGRFTPDRLRKRLIDVLTPQGSFDESTIRHTDESDSENEEKDSRTGTRSSQSQTGSPEARPYQDMNGSEVADSKLGGKADDKLSQTSVLLQYGGPRTTYSQQRSHLVEDDPLQEQLLGSDTPFSIGAPRNLKRQLPKYGFRESGSQRNSSQREPETGSRSGPIRSIHELREAGINRRFADEMGTLFEDLEDSSPSSTTRKLEGLHTLLSKFSNRDFAQRLIDQDFDRRLLACLEGEYQGIISRSLLSMAVFFLLRASKSPRTLRQAQGTKILQSIASLLDLRDDIRIVAESEKMSRSALQELSDVRDDLERSILWNAEVAITPSPRMISLRCLDAIMRGGREAGCNECGLSRQVTLELISILVNNAQALSAVSVSVSKQQVIELEQILSIFESFSLYANSSLRESTSDHQVTSSLATCLSILLKYDDSDNIPIMSLRFLLNITNNDAEFCNALSHRSLIENLVHLVHSRLMALSSSSMLDTLVLALGVLINFAELSDQARYFMVVAQLNNDRWLDASVQQFLARRDSIAEADSMEATHFNVVFGYLAVLLGNMCHNDAAAASIRALMPKGSLQPILDAVNEFLIYHKKVDTEMFGTENTPAEEMNFTAHLQQVADYLEAIM</sequence>
<feature type="compositionally biased region" description="Low complexity" evidence="2">
    <location>
        <begin position="171"/>
        <end position="185"/>
    </location>
</feature>
<feature type="compositionally biased region" description="Basic and acidic residues" evidence="2">
    <location>
        <begin position="111"/>
        <end position="121"/>
    </location>
</feature>
<feature type="region of interest" description="Disordered" evidence="2">
    <location>
        <begin position="503"/>
        <end position="531"/>
    </location>
</feature>
<reference evidence="4 5" key="1">
    <citation type="journal article" date="2016" name="Fungal Biol.">
        <title>The genome of Xylona heveae provides a window into fungal endophytism.</title>
        <authorList>
            <person name="Gazis R."/>
            <person name="Kuo A."/>
            <person name="Riley R."/>
            <person name="LaButti K."/>
            <person name="Lipzen A."/>
            <person name="Lin J."/>
            <person name="Amirebrahimi M."/>
            <person name="Hesse C.N."/>
            <person name="Spatafora J.W."/>
            <person name="Henrissat B."/>
            <person name="Hainaut M."/>
            <person name="Grigoriev I.V."/>
            <person name="Hibbett D.S."/>
        </authorList>
    </citation>
    <scope>NUCLEOTIDE SEQUENCE [LARGE SCALE GENOMIC DNA]</scope>
    <source>
        <strain evidence="4 5">TC161</strain>
    </source>
</reference>
<feature type="compositionally biased region" description="Basic and acidic residues" evidence="2">
    <location>
        <begin position="158"/>
        <end position="170"/>
    </location>
</feature>
<dbReference type="GeneID" id="28897678"/>
<evidence type="ECO:0000256" key="1">
    <source>
        <dbReference type="ARBA" id="ARBA00006854"/>
    </source>
</evidence>
<gene>
    <name evidence="4" type="ORF">L228DRAFT_247035</name>
</gene>
<feature type="compositionally biased region" description="Basic and acidic residues" evidence="2">
    <location>
        <begin position="370"/>
        <end position="379"/>
    </location>
</feature>
<dbReference type="PANTHER" id="PTHR22100">
    <property type="entry name" value="WINGS APART-LIKE PROTEIN HOMOLOG"/>
    <property type="match status" value="1"/>
</dbReference>
<dbReference type="AlphaFoldDB" id="A0A165GW83"/>
<feature type="compositionally biased region" description="Basic and acidic residues" evidence="2">
    <location>
        <begin position="186"/>
        <end position="206"/>
    </location>
</feature>
<evidence type="ECO:0000313" key="5">
    <source>
        <dbReference type="Proteomes" id="UP000076632"/>
    </source>
</evidence>
<feature type="compositionally biased region" description="Low complexity" evidence="2">
    <location>
        <begin position="411"/>
        <end position="421"/>
    </location>
</feature>
<organism evidence="4 5">
    <name type="scientific">Xylona heveae (strain CBS 132557 / TC161)</name>
    <dbReference type="NCBI Taxonomy" id="1328760"/>
    <lineage>
        <taxon>Eukaryota</taxon>
        <taxon>Fungi</taxon>
        <taxon>Dikarya</taxon>
        <taxon>Ascomycota</taxon>
        <taxon>Pezizomycotina</taxon>
        <taxon>Xylonomycetes</taxon>
        <taxon>Xylonales</taxon>
        <taxon>Xylonaceae</taxon>
        <taxon>Xylona</taxon>
    </lineage>
</organism>
<name>A0A165GW83_XYLHT</name>
<dbReference type="InParanoid" id="A0A165GW83"/>
<dbReference type="STRING" id="1328760.A0A165GW83"/>
<dbReference type="InterPro" id="IPR039874">
    <property type="entry name" value="WAPL"/>
</dbReference>
<feature type="compositionally biased region" description="Low complexity" evidence="2">
    <location>
        <begin position="343"/>
        <end position="353"/>
    </location>
</feature>